<name>A0A5C6DJB6_9BACT</name>
<dbReference type="InterPro" id="IPR002560">
    <property type="entry name" value="Transposase_DDE"/>
</dbReference>
<evidence type="ECO:0000313" key="3">
    <source>
        <dbReference type="Proteomes" id="UP000315471"/>
    </source>
</evidence>
<feature type="domain" description="Transposase IS204/IS1001/IS1096/IS1165 DDE" evidence="1">
    <location>
        <begin position="51"/>
        <end position="161"/>
    </location>
</feature>
<sequence>MIVLGNLNIERDFPERTYNKMLGTTFHEPAHCLERPSLFRPCPYSQQYIRAEAIKLDELLQYNLQSVRSRLMKEDFQQFCEYNYAASAGKFLGAWCTRAMRKKIKPLKDFAKTLRKKRDLLLHWFRADGALLSGIGEEFNNKLKRITRKSYGFRTQNAYEIALYRIP</sequence>
<proteinExistence type="predicted"/>
<dbReference type="Proteomes" id="UP000315471">
    <property type="component" value="Unassembled WGS sequence"/>
</dbReference>
<organism evidence="2 3">
    <name type="scientific">Novipirellula aureliae</name>
    <dbReference type="NCBI Taxonomy" id="2527966"/>
    <lineage>
        <taxon>Bacteria</taxon>
        <taxon>Pseudomonadati</taxon>
        <taxon>Planctomycetota</taxon>
        <taxon>Planctomycetia</taxon>
        <taxon>Pirellulales</taxon>
        <taxon>Pirellulaceae</taxon>
        <taxon>Novipirellula</taxon>
    </lineage>
</organism>
<comment type="caution">
    <text evidence="2">The sequence shown here is derived from an EMBL/GenBank/DDBJ whole genome shotgun (WGS) entry which is preliminary data.</text>
</comment>
<protein>
    <recommendedName>
        <fullName evidence="1">Transposase IS204/IS1001/IS1096/IS1165 DDE domain-containing protein</fullName>
    </recommendedName>
</protein>
<reference evidence="2 3" key="1">
    <citation type="submission" date="2019-02" db="EMBL/GenBank/DDBJ databases">
        <title>Deep-cultivation of Planctomycetes and their phenomic and genomic characterization uncovers novel biology.</title>
        <authorList>
            <person name="Wiegand S."/>
            <person name="Jogler M."/>
            <person name="Boedeker C."/>
            <person name="Pinto D."/>
            <person name="Vollmers J."/>
            <person name="Rivas-Marin E."/>
            <person name="Kohn T."/>
            <person name="Peeters S.H."/>
            <person name="Heuer A."/>
            <person name="Rast P."/>
            <person name="Oberbeckmann S."/>
            <person name="Bunk B."/>
            <person name="Jeske O."/>
            <person name="Meyerdierks A."/>
            <person name="Storesund J.E."/>
            <person name="Kallscheuer N."/>
            <person name="Luecker S."/>
            <person name="Lage O.M."/>
            <person name="Pohl T."/>
            <person name="Merkel B.J."/>
            <person name="Hornburger P."/>
            <person name="Mueller R.-W."/>
            <person name="Bruemmer F."/>
            <person name="Labrenz M."/>
            <person name="Spormann A.M."/>
            <person name="Op Den Camp H."/>
            <person name="Overmann J."/>
            <person name="Amann R."/>
            <person name="Jetten M.S.M."/>
            <person name="Mascher T."/>
            <person name="Medema M.H."/>
            <person name="Devos D.P."/>
            <person name="Kaster A.-K."/>
            <person name="Ovreas L."/>
            <person name="Rohde M."/>
            <person name="Galperin M.Y."/>
            <person name="Jogler C."/>
        </authorList>
    </citation>
    <scope>NUCLEOTIDE SEQUENCE [LARGE SCALE GENOMIC DNA]</scope>
    <source>
        <strain evidence="2 3">Q31b</strain>
    </source>
</reference>
<dbReference type="AlphaFoldDB" id="A0A5C6DJB6"/>
<dbReference type="Pfam" id="PF01610">
    <property type="entry name" value="DDE_Tnp_ISL3"/>
    <property type="match status" value="1"/>
</dbReference>
<gene>
    <name evidence="2" type="ORF">Q31b_42610</name>
</gene>
<dbReference type="EMBL" id="SJPY01000007">
    <property type="protein sequence ID" value="TWU37473.1"/>
    <property type="molecule type" value="Genomic_DNA"/>
</dbReference>
<keyword evidence="3" id="KW-1185">Reference proteome</keyword>
<evidence type="ECO:0000313" key="2">
    <source>
        <dbReference type="EMBL" id="TWU37473.1"/>
    </source>
</evidence>
<evidence type="ECO:0000259" key="1">
    <source>
        <dbReference type="Pfam" id="PF01610"/>
    </source>
</evidence>
<accession>A0A5C6DJB6</accession>